<dbReference type="WBParaSite" id="ACAC_0000534001-mRNA-1">
    <property type="protein sequence ID" value="ACAC_0000534001-mRNA-1"/>
    <property type="gene ID" value="ACAC_0000534001"/>
</dbReference>
<reference evidence="1" key="1">
    <citation type="submission" date="2012-09" db="EMBL/GenBank/DDBJ databases">
        <authorList>
            <person name="Martin A.A."/>
        </authorList>
    </citation>
    <scope>NUCLEOTIDE SEQUENCE</scope>
</reference>
<reference evidence="2" key="2">
    <citation type="submission" date="2017-02" db="UniProtKB">
        <authorList>
            <consortium name="WormBaseParasite"/>
        </authorList>
    </citation>
    <scope>IDENTIFICATION</scope>
</reference>
<dbReference type="Proteomes" id="UP000035642">
    <property type="component" value="Unassembled WGS sequence"/>
</dbReference>
<sequence>MLAETRWPTKGDTNTSEEGLALYVDQDGAASIDPQGAGFQKVTLADTTL</sequence>
<name>A0A0K0D5J5_ANGCA</name>
<accession>A0A0K0D5J5</accession>
<evidence type="ECO:0000313" key="1">
    <source>
        <dbReference type="Proteomes" id="UP000035642"/>
    </source>
</evidence>
<protein>
    <submittedName>
        <fullName evidence="2">Transposase</fullName>
    </submittedName>
</protein>
<dbReference type="STRING" id="6313.A0A0K0D5J5"/>
<organism evidence="1 2">
    <name type="scientific">Angiostrongylus cantonensis</name>
    <name type="common">Rat lungworm</name>
    <dbReference type="NCBI Taxonomy" id="6313"/>
    <lineage>
        <taxon>Eukaryota</taxon>
        <taxon>Metazoa</taxon>
        <taxon>Ecdysozoa</taxon>
        <taxon>Nematoda</taxon>
        <taxon>Chromadorea</taxon>
        <taxon>Rhabditida</taxon>
        <taxon>Rhabditina</taxon>
        <taxon>Rhabditomorpha</taxon>
        <taxon>Strongyloidea</taxon>
        <taxon>Metastrongylidae</taxon>
        <taxon>Angiostrongylus</taxon>
    </lineage>
</organism>
<proteinExistence type="predicted"/>
<dbReference type="AlphaFoldDB" id="A0A0K0D5J5"/>
<keyword evidence="1" id="KW-1185">Reference proteome</keyword>
<evidence type="ECO:0000313" key="2">
    <source>
        <dbReference type="WBParaSite" id="ACAC_0000534001-mRNA-1"/>
    </source>
</evidence>